<dbReference type="Gene3D" id="1.20.1310.20">
    <property type="entry name" value="Duffy-antigen binding domain"/>
    <property type="match status" value="1"/>
</dbReference>
<dbReference type="AlphaFoldDB" id="A0A024VXI0"/>
<evidence type="ECO:0000259" key="1">
    <source>
        <dbReference type="Pfam" id="PF05424"/>
    </source>
</evidence>
<accession>A0A024VXI0</accession>
<proteinExistence type="predicted"/>
<dbReference type="Proteomes" id="UP000030708">
    <property type="component" value="Unassembled WGS sequence"/>
</dbReference>
<sequence length="470" mass="53341">MERHREECTSQDDKCKEGTSYCSTCKEKCKKYCECVKKWKSEWKNQKNKYTELYEQENKTSQKNTSRYDDYVKEFFKNFKGDNYSSLDDYIKDDPYFAEYATKLSFILNSSDANTSSGETANHNDEACNPNESEIASVEQASISGSSSNKTCNTHSFIKANKKKVCKDVKLGINNNDKDLKICVIEHTSLSGVDNCCCQDLLGILQENCSDNIRESSSNGSCNNNNEDECQKKLEKVLASLTNCYKCDKCKSGTSTVNKKWIWKKYSGTEGGLQEEYANTIALPPRTQSLYLGNLPKLENVCKDVTDINFDTKEKFLAGCLIAAFHEGKNLKTTYLGKKNDDNNSKLCKALKYSFADYGDLIKGTSIWDNDFTKDLELNLQQIFGKLFRKYIKKNISTEQDTLYSSLDELRESWWNTNKKYIWTAMKHGTTCSSGSGDNGDGSVTGSGSSCDDIPTIDLIPQYLRFLQEW</sequence>
<reference evidence="2 3" key="2">
    <citation type="submission" date="2013-02" db="EMBL/GenBank/DDBJ databases">
        <title>The Genome Sequence of Plasmodium falciparum Tanzania (2000708).</title>
        <authorList>
            <consortium name="The Broad Institute Genome Sequencing Platform"/>
            <consortium name="The Broad Institute Genome Sequencing Center for Infectious Disease"/>
            <person name="Neafsey D."/>
            <person name="Cheeseman I."/>
            <person name="Volkman S."/>
            <person name="Adams J."/>
            <person name="Walker B."/>
            <person name="Young S.K."/>
            <person name="Zeng Q."/>
            <person name="Gargeya S."/>
            <person name="Fitzgerald M."/>
            <person name="Haas B."/>
            <person name="Abouelleil A."/>
            <person name="Alvarado L."/>
            <person name="Arachchi H.M."/>
            <person name="Berlin A.M."/>
            <person name="Chapman S.B."/>
            <person name="Dewar J."/>
            <person name="Goldberg J."/>
            <person name="Griggs A."/>
            <person name="Gujja S."/>
            <person name="Hansen M."/>
            <person name="Howarth C."/>
            <person name="Imamovic A."/>
            <person name="Larimer J."/>
            <person name="McCowan C."/>
            <person name="Murphy C."/>
            <person name="Neiman D."/>
            <person name="Pearson M."/>
            <person name="Priest M."/>
            <person name="Roberts A."/>
            <person name="Saif S."/>
            <person name="Shea T."/>
            <person name="Sisk P."/>
            <person name="Sykes S."/>
            <person name="Wortman J."/>
            <person name="Nusbaum C."/>
            <person name="Birren B."/>
        </authorList>
    </citation>
    <scope>NUCLEOTIDE SEQUENCE [LARGE SCALE GENOMIC DNA]</scope>
    <source>
        <strain evidence="3">Tanzania (2000708)</strain>
    </source>
</reference>
<gene>
    <name evidence="2" type="ORF">PFTANZ_06253</name>
</gene>
<dbReference type="InterPro" id="IPR042202">
    <property type="entry name" value="Duffy-ag-bd_sf"/>
</dbReference>
<dbReference type="EMBL" id="KI926921">
    <property type="protein sequence ID" value="ETW33028.1"/>
    <property type="molecule type" value="Genomic_DNA"/>
</dbReference>
<evidence type="ECO:0000313" key="2">
    <source>
        <dbReference type="EMBL" id="ETW33028.1"/>
    </source>
</evidence>
<organism evidence="2 3">
    <name type="scientific">Plasmodium falciparum Tanzania</name>
    <name type="common">2000708</name>
    <dbReference type="NCBI Taxonomy" id="1036725"/>
    <lineage>
        <taxon>Eukaryota</taxon>
        <taxon>Sar</taxon>
        <taxon>Alveolata</taxon>
        <taxon>Apicomplexa</taxon>
        <taxon>Aconoidasida</taxon>
        <taxon>Haemosporida</taxon>
        <taxon>Plasmodiidae</taxon>
        <taxon>Plasmodium</taxon>
        <taxon>Plasmodium (Laverania)</taxon>
    </lineage>
</organism>
<protein>
    <recommendedName>
        <fullName evidence="1">Duffy-antigen binding domain-containing protein</fullName>
    </recommendedName>
</protein>
<dbReference type="Gene3D" id="1.20.58.830">
    <property type="match status" value="1"/>
</dbReference>
<dbReference type="SUPFAM" id="SSF140924">
    <property type="entry name" value="Duffy binding domain-like"/>
    <property type="match status" value="2"/>
</dbReference>
<evidence type="ECO:0000313" key="3">
    <source>
        <dbReference type="Proteomes" id="UP000030708"/>
    </source>
</evidence>
<reference evidence="2 3" key="1">
    <citation type="submission" date="2013-02" db="EMBL/GenBank/DDBJ databases">
        <title>The Genome Annotation of Plasmodium falciparum Tanzania (2000708).</title>
        <authorList>
            <consortium name="The Broad Institute Genome Sequencing Platform"/>
            <consortium name="The Broad Institute Genome Sequencing Center for Infectious Disease"/>
            <person name="Neafsey D."/>
            <person name="Hoffman S."/>
            <person name="Volkman S."/>
            <person name="Rosenthal P."/>
            <person name="Walker B."/>
            <person name="Young S.K."/>
            <person name="Zeng Q."/>
            <person name="Gargeya S."/>
            <person name="Fitzgerald M."/>
            <person name="Haas B."/>
            <person name="Abouelleil A."/>
            <person name="Allen A.W."/>
            <person name="Alvarado L."/>
            <person name="Arachchi H.M."/>
            <person name="Berlin A.M."/>
            <person name="Chapman S.B."/>
            <person name="Gainer-Dewar J."/>
            <person name="Goldberg J."/>
            <person name="Griggs A."/>
            <person name="Gujja S."/>
            <person name="Hansen M."/>
            <person name="Howarth C."/>
            <person name="Imamovic A."/>
            <person name="Ireland A."/>
            <person name="Larimer J."/>
            <person name="McCowan C."/>
            <person name="Murphy C."/>
            <person name="Pearson M."/>
            <person name="Poon T.W."/>
            <person name="Priest M."/>
            <person name="Roberts A."/>
            <person name="Saif S."/>
            <person name="Shea T."/>
            <person name="Sisk P."/>
            <person name="Sykes S."/>
            <person name="Wortman J."/>
            <person name="Nusbaum C."/>
            <person name="Birren B."/>
        </authorList>
    </citation>
    <scope>NUCLEOTIDE SEQUENCE [LARGE SCALE GENOMIC DNA]</scope>
    <source>
        <strain evidence="3">Tanzania (2000708)</strain>
    </source>
</reference>
<feature type="non-terminal residue" evidence="2">
    <location>
        <position position="470"/>
    </location>
</feature>
<dbReference type="Pfam" id="PF05424">
    <property type="entry name" value="Duffy_binding"/>
    <property type="match status" value="1"/>
</dbReference>
<dbReference type="GO" id="GO:0046789">
    <property type="term" value="F:host cell surface receptor binding"/>
    <property type="evidence" value="ECO:0007669"/>
    <property type="project" value="InterPro"/>
</dbReference>
<dbReference type="InterPro" id="IPR008602">
    <property type="entry name" value="Duffy-antigen-binding"/>
</dbReference>
<feature type="domain" description="Duffy-antigen binding" evidence="1">
    <location>
        <begin position="282"/>
        <end position="465"/>
    </location>
</feature>
<dbReference type="GO" id="GO:0016020">
    <property type="term" value="C:membrane"/>
    <property type="evidence" value="ECO:0007669"/>
    <property type="project" value="InterPro"/>
</dbReference>
<name>A0A024VXI0_PLAFA</name>